<proteinExistence type="inferred from homology"/>
<comment type="pathway">
    <text evidence="1">Bacterial outer membrane biogenesis; LPS O-antigen biosynthesis.</text>
</comment>
<dbReference type="GeneID" id="99727998"/>
<comment type="similarity">
    <text evidence="2">Belongs to the NAD(P)-dependent epimerase/dehydratase family.</text>
</comment>
<evidence type="ECO:0000259" key="3">
    <source>
        <dbReference type="Pfam" id="PF01370"/>
    </source>
</evidence>
<reference evidence="4 6" key="1">
    <citation type="submission" date="2015-04" db="EMBL/GenBank/DDBJ databases">
        <title>Genome sequence of Kerstersia gyiorum CG1.</title>
        <authorList>
            <person name="Greninger A.L."/>
            <person name="Kozyreva V."/>
            <person name="Chaturvedi V."/>
        </authorList>
    </citation>
    <scope>NUCLEOTIDE SEQUENCE [LARGE SCALE GENOMIC DNA]</scope>
    <source>
        <strain evidence="4 6">CG1</strain>
    </source>
</reference>
<dbReference type="EMBL" id="LBNE01000001">
    <property type="protein sequence ID" value="KKO73369.1"/>
    <property type="molecule type" value="Genomic_DNA"/>
</dbReference>
<dbReference type="Gene3D" id="3.40.50.720">
    <property type="entry name" value="NAD(P)-binding Rossmann-like Domain"/>
    <property type="match status" value="1"/>
</dbReference>
<dbReference type="Proteomes" id="UP000292039">
    <property type="component" value="Unassembled WGS sequence"/>
</dbReference>
<dbReference type="RefSeq" id="WP_068367588.1">
    <property type="nucleotide sequence ID" value="NZ_CBCSEB010000022.1"/>
</dbReference>
<evidence type="ECO:0000256" key="2">
    <source>
        <dbReference type="ARBA" id="ARBA00007637"/>
    </source>
</evidence>
<accession>A0A171KWV2</accession>
<dbReference type="OrthoDB" id="9803010at2"/>
<dbReference type="EMBL" id="SGWZ01000001">
    <property type="protein sequence ID" value="RZS73307.1"/>
    <property type="molecule type" value="Genomic_DNA"/>
</dbReference>
<protein>
    <submittedName>
        <fullName evidence="4 5">Nucleoside-diphosphate-sugar epimerase</fullName>
    </submittedName>
</protein>
<sequence length="309" mass="31619">MRVLVTGGSGFLGAWVVRQLAAAGVTPVVFDMSGARDKVAQVAGAELARDLVWVVGDIRRSDEVMLAAEGCKGVIHLAGMLTPECSADPVLGAEVNLIGTLNVFDMARRSGIGHVAYASSAGVYGPESSTMPQPATFYGAYKLACEGAARAYWRDYGISSIGLRPFVVYGPGREGGLSAGPTLACRAAALGEAYRHPFTGSCGLVYVEDVAAVFVQAALQATPGAQVFNMGGEDVAVAALLDAIRQQVPGASLSAHGPALPIAAGQGAAGLDDWFPGRPRTGLVAGLAQTIAYYRTAAAVPAANPEQPA</sequence>
<gene>
    <name evidence="4" type="ORF">AAV32_03735</name>
    <name evidence="5" type="ORF">EV679_0498</name>
</gene>
<dbReference type="AlphaFoldDB" id="A0A171KWV2"/>
<dbReference type="SUPFAM" id="SSF51735">
    <property type="entry name" value="NAD(P)-binding Rossmann-fold domains"/>
    <property type="match status" value="1"/>
</dbReference>
<evidence type="ECO:0000256" key="1">
    <source>
        <dbReference type="ARBA" id="ARBA00005125"/>
    </source>
</evidence>
<evidence type="ECO:0000313" key="7">
    <source>
        <dbReference type="Proteomes" id="UP000292039"/>
    </source>
</evidence>
<keyword evidence="6" id="KW-1185">Reference proteome</keyword>
<name>A0A171KWV2_9BURK</name>
<comment type="caution">
    <text evidence="4">The sequence shown here is derived from an EMBL/GenBank/DDBJ whole genome shotgun (WGS) entry which is preliminary data.</text>
</comment>
<feature type="domain" description="NAD-dependent epimerase/dehydratase" evidence="3">
    <location>
        <begin position="3"/>
        <end position="231"/>
    </location>
</feature>
<dbReference type="PANTHER" id="PTHR43000">
    <property type="entry name" value="DTDP-D-GLUCOSE 4,6-DEHYDRATASE-RELATED"/>
    <property type="match status" value="1"/>
</dbReference>
<organism evidence="4 6">
    <name type="scientific">Kerstersia gyiorum</name>
    <dbReference type="NCBI Taxonomy" id="206506"/>
    <lineage>
        <taxon>Bacteria</taxon>
        <taxon>Pseudomonadati</taxon>
        <taxon>Pseudomonadota</taxon>
        <taxon>Betaproteobacteria</taxon>
        <taxon>Burkholderiales</taxon>
        <taxon>Alcaligenaceae</taxon>
        <taxon>Kerstersia</taxon>
    </lineage>
</organism>
<evidence type="ECO:0000313" key="6">
    <source>
        <dbReference type="Proteomes" id="UP000078084"/>
    </source>
</evidence>
<dbReference type="InterPro" id="IPR001509">
    <property type="entry name" value="Epimerase_deHydtase"/>
</dbReference>
<dbReference type="Proteomes" id="UP000078084">
    <property type="component" value="Unassembled WGS sequence"/>
</dbReference>
<dbReference type="STRING" id="206506.AAV32_03735"/>
<evidence type="ECO:0000313" key="5">
    <source>
        <dbReference type="EMBL" id="RZS73307.1"/>
    </source>
</evidence>
<dbReference type="CDD" id="cd08946">
    <property type="entry name" value="SDR_e"/>
    <property type="match status" value="1"/>
</dbReference>
<dbReference type="InterPro" id="IPR036291">
    <property type="entry name" value="NAD(P)-bd_dom_sf"/>
</dbReference>
<reference evidence="5 7" key="2">
    <citation type="submission" date="2019-02" db="EMBL/GenBank/DDBJ databases">
        <title>Genomic Encyclopedia of Type Strains, Phase IV (KMG-IV): sequencing the most valuable type-strain genomes for metagenomic binning, comparative biology and taxonomic classification.</title>
        <authorList>
            <person name="Goeker M."/>
        </authorList>
    </citation>
    <scope>NUCLEOTIDE SEQUENCE [LARGE SCALE GENOMIC DNA]</scope>
    <source>
        <strain evidence="5 7">DSM 16618</strain>
    </source>
</reference>
<evidence type="ECO:0000313" key="4">
    <source>
        <dbReference type="EMBL" id="KKO73369.1"/>
    </source>
</evidence>
<dbReference type="Pfam" id="PF01370">
    <property type="entry name" value="Epimerase"/>
    <property type="match status" value="1"/>
</dbReference>
<dbReference type="PATRIC" id="fig|206506.3.peg.815"/>